<dbReference type="Proteomes" id="UP000054498">
    <property type="component" value="Unassembled WGS sequence"/>
</dbReference>
<proteinExistence type="inferred from homology"/>
<feature type="region of interest" description="Disordered" evidence="4">
    <location>
        <begin position="1"/>
        <end position="35"/>
    </location>
</feature>
<dbReference type="PRINTS" id="PR00081">
    <property type="entry name" value="GDHRDH"/>
</dbReference>
<dbReference type="InterPro" id="IPR008145">
    <property type="entry name" value="GK/Ca_channel_bsu"/>
</dbReference>
<keyword evidence="2 6" id="KW-0808">Transferase</keyword>
<dbReference type="InterPro" id="IPR027417">
    <property type="entry name" value="P-loop_NTPase"/>
</dbReference>
<keyword evidence="7" id="KW-1185">Reference proteome</keyword>
<feature type="compositionally biased region" description="Low complexity" evidence="4">
    <location>
        <begin position="290"/>
        <end position="306"/>
    </location>
</feature>
<evidence type="ECO:0000256" key="1">
    <source>
        <dbReference type="ARBA" id="ARBA00005790"/>
    </source>
</evidence>
<gene>
    <name evidence="6" type="ORF">MNEG_6911</name>
</gene>
<dbReference type="SUPFAM" id="SSF52540">
    <property type="entry name" value="P-loop containing nucleoside triphosphate hydrolases"/>
    <property type="match status" value="1"/>
</dbReference>
<dbReference type="PANTHER" id="PTHR23117:SF13">
    <property type="entry name" value="GUANYLATE KINASE"/>
    <property type="match status" value="1"/>
</dbReference>
<protein>
    <submittedName>
        <fullName evidence="6">Guanylate kinase 1</fullName>
        <ecNumber evidence="6">2.7.4.8</ecNumber>
    </submittedName>
</protein>
<dbReference type="InterPro" id="IPR036291">
    <property type="entry name" value="NAD(P)-bd_dom_sf"/>
</dbReference>
<dbReference type="PANTHER" id="PTHR23117">
    <property type="entry name" value="GUANYLATE KINASE-RELATED"/>
    <property type="match status" value="1"/>
</dbReference>
<dbReference type="SUPFAM" id="SSF51735">
    <property type="entry name" value="NAD(P)-binding Rossmann-fold domains"/>
    <property type="match status" value="1"/>
</dbReference>
<feature type="region of interest" description="Disordered" evidence="4">
    <location>
        <begin position="71"/>
        <end position="95"/>
    </location>
</feature>
<name>A0A0D2N4V1_9CHLO</name>
<feature type="compositionally biased region" description="Polar residues" evidence="4">
    <location>
        <begin position="1"/>
        <end position="24"/>
    </location>
</feature>
<dbReference type="EMBL" id="KK101393">
    <property type="protein sequence ID" value="KIZ01051.1"/>
    <property type="molecule type" value="Genomic_DNA"/>
</dbReference>
<dbReference type="Pfam" id="PF00625">
    <property type="entry name" value="Guanylate_kin"/>
    <property type="match status" value="2"/>
</dbReference>
<feature type="compositionally biased region" description="Gly residues" evidence="4">
    <location>
        <begin position="194"/>
        <end position="205"/>
    </location>
</feature>
<evidence type="ECO:0000313" key="6">
    <source>
        <dbReference type="EMBL" id="KIZ01051.1"/>
    </source>
</evidence>
<dbReference type="GO" id="GO:0004385">
    <property type="term" value="F:GMP kinase activity"/>
    <property type="evidence" value="ECO:0007669"/>
    <property type="project" value="UniProtKB-EC"/>
</dbReference>
<keyword evidence="3 6" id="KW-0418">Kinase</keyword>
<dbReference type="Pfam" id="PF00106">
    <property type="entry name" value="adh_short"/>
    <property type="match status" value="2"/>
</dbReference>
<organism evidence="6 7">
    <name type="scientific">Monoraphidium neglectum</name>
    <dbReference type="NCBI Taxonomy" id="145388"/>
    <lineage>
        <taxon>Eukaryota</taxon>
        <taxon>Viridiplantae</taxon>
        <taxon>Chlorophyta</taxon>
        <taxon>core chlorophytes</taxon>
        <taxon>Chlorophyceae</taxon>
        <taxon>CS clade</taxon>
        <taxon>Sphaeropleales</taxon>
        <taxon>Selenastraceae</taxon>
        <taxon>Monoraphidium</taxon>
    </lineage>
</organism>
<evidence type="ECO:0000256" key="4">
    <source>
        <dbReference type="SAM" id="MobiDB-lite"/>
    </source>
</evidence>
<feature type="region of interest" description="Disordered" evidence="4">
    <location>
        <begin position="185"/>
        <end position="206"/>
    </location>
</feature>
<evidence type="ECO:0000259" key="5">
    <source>
        <dbReference type="PROSITE" id="PS50052"/>
    </source>
</evidence>
<feature type="compositionally biased region" description="Low complexity" evidence="4">
    <location>
        <begin position="314"/>
        <end position="337"/>
    </location>
</feature>
<evidence type="ECO:0000313" key="7">
    <source>
        <dbReference type="Proteomes" id="UP000054498"/>
    </source>
</evidence>
<sequence>MGAEQSTQAAVEGQVPQQADEQGISSGGEPKALIVVGPSGVGKGTLVSRLLSADPERYRLSVSTTTRAPRLGEQCTGSCKDRRNPSPPKHKTKNGVDYVFAPKEAVMAAIARGEFLEHAEVHGALYGTRRDAVEALRAEGRVAVLDIDVQGARQVRASEMPAIFVFVAPPSLEELERRLRAGRDAVAGGDEGGEPGGGGEQGGGEADLQRRLGAAKGEITSLNEKGLYDYLLINDDLDSTAEQLARIARRAALGLEAEPGHVPEKVILEDEGEVEEDVEEDEAAVAASVATTDGGTTTGSAPVGAPAAGGGVGAAQQASSAPSSARAHPSQQQQQQQHVAAVVAAAAPEPAIPAAAADLAAGLERWRGRVALVTGASSGIGWAVCEALGRAGMRVVAVARRRERLEELQRLMLGPGVGLQAVDFLPVVCDVTKEAEVQAAFNGRPRSNPLDGGAQWSQQQLHAARLLGALPRIVLKRWPDRGIDVLVNNAGLSRNNASLFDGNTSSWVEMVSTNLLGGCMTSREVVRDMRRRGEWGHIINMVGLSGHRIPDAGAGGSFFAATKFGVRAVTDGLRQEARAAGVPLRVSGISPGLVDTEFFKVRAFGDDAAAAAAIGRITPLEPADVARAVVWCLAAPPHMEVNDVVIRPREQVI</sequence>
<dbReference type="CDD" id="cd00071">
    <property type="entry name" value="GMPK"/>
    <property type="match status" value="1"/>
</dbReference>
<dbReference type="OrthoDB" id="6334211at2759"/>
<dbReference type="STRING" id="145388.A0A0D2N4V1"/>
<feature type="domain" description="Guanylate kinase-like" evidence="5">
    <location>
        <begin position="30"/>
        <end position="249"/>
    </location>
</feature>
<dbReference type="KEGG" id="mng:MNEG_6911"/>
<dbReference type="Gene3D" id="3.40.50.300">
    <property type="entry name" value="P-loop containing nucleotide triphosphate hydrolases"/>
    <property type="match status" value="1"/>
</dbReference>
<accession>A0A0D2N4V1</accession>
<dbReference type="InterPro" id="IPR008144">
    <property type="entry name" value="Guanylate_kin-like_dom"/>
</dbReference>
<evidence type="ECO:0000256" key="3">
    <source>
        <dbReference type="ARBA" id="ARBA00022777"/>
    </source>
</evidence>
<dbReference type="RefSeq" id="XP_013900070.1">
    <property type="nucleotide sequence ID" value="XM_014044616.1"/>
</dbReference>
<dbReference type="Gene3D" id="3.40.50.720">
    <property type="entry name" value="NAD(P)-binding Rossmann-like Domain"/>
    <property type="match status" value="1"/>
</dbReference>
<comment type="similarity">
    <text evidence="1">Belongs to the guanylate kinase family.</text>
</comment>
<dbReference type="PROSITE" id="PS50052">
    <property type="entry name" value="GUANYLATE_KINASE_2"/>
    <property type="match status" value="1"/>
</dbReference>
<dbReference type="InterPro" id="IPR002347">
    <property type="entry name" value="SDR_fam"/>
</dbReference>
<dbReference type="GO" id="GO:0005829">
    <property type="term" value="C:cytosol"/>
    <property type="evidence" value="ECO:0007669"/>
    <property type="project" value="TreeGrafter"/>
</dbReference>
<dbReference type="GeneID" id="25739787"/>
<dbReference type="PRINTS" id="PR00080">
    <property type="entry name" value="SDRFAMILY"/>
</dbReference>
<dbReference type="SMART" id="SM00072">
    <property type="entry name" value="GuKc"/>
    <property type="match status" value="1"/>
</dbReference>
<evidence type="ECO:0000256" key="2">
    <source>
        <dbReference type="ARBA" id="ARBA00022679"/>
    </source>
</evidence>
<dbReference type="EC" id="2.7.4.8" evidence="6"/>
<feature type="region of interest" description="Disordered" evidence="4">
    <location>
        <begin position="290"/>
        <end position="337"/>
    </location>
</feature>
<dbReference type="AlphaFoldDB" id="A0A0D2N4V1"/>
<reference evidence="6 7" key="1">
    <citation type="journal article" date="2013" name="BMC Genomics">
        <title>Reconstruction of the lipid metabolism for the microalga Monoraphidium neglectum from its genome sequence reveals characteristics suitable for biofuel production.</title>
        <authorList>
            <person name="Bogen C."/>
            <person name="Al-Dilaimi A."/>
            <person name="Albersmeier A."/>
            <person name="Wichmann J."/>
            <person name="Grundmann M."/>
            <person name="Rupp O."/>
            <person name="Lauersen K.J."/>
            <person name="Blifernez-Klassen O."/>
            <person name="Kalinowski J."/>
            <person name="Goesmann A."/>
            <person name="Mussgnug J.H."/>
            <person name="Kruse O."/>
        </authorList>
    </citation>
    <scope>NUCLEOTIDE SEQUENCE [LARGE SCALE GENOMIC DNA]</scope>
    <source>
        <strain evidence="6 7">SAG 48.87</strain>
    </source>
</reference>